<sequence length="322" mass="35888">MCRYEPIISKAISNLFVDVKFKKGERRLKFKYQEALPLMKGIGAAVLSMLTRYRHIMFVQAQELPNINTPGGEITFNDCADPYNQKMPSSDLQVSSLEFEIVDKYGDDDDPNCKYDTICKNIDMKDFKMADGKAVFYTELGKKAAGTGSLKIERSTADALREFMNQISQKRGENGFMVMEHTHMGPCILCKRNGNILEALGIELREGKYCLRASASNGKNECIIVYAHCIVNQNTKIKVCPMDMLGLSDADKKTLKDSMNIEIMTGAHQPEEKNGVNEFLDSIVDGITTTINDSNAEETKGSIDESSDATFSSEPDVANVYD</sequence>
<accession>L2GK90</accession>
<dbReference type="InParanoid" id="L2GK90"/>
<keyword evidence="3" id="KW-1185">Reference proteome</keyword>
<dbReference type="EMBL" id="JH370146">
    <property type="protein sequence ID" value="ELA41298.1"/>
    <property type="molecule type" value="Genomic_DNA"/>
</dbReference>
<organism evidence="2 3">
    <name type="scientific">Vittaforma corneae (strain ATCC 50505)</name>
    <name type="common">Microsporidian parasite</name>
    <name type="synonym">Nosema corneum</name>
    <dbReference type="NCBI Taxonomy" id="993615"/>
    <lineage>
        <taxon>Eukaryota</taxon>
        <taxon>Fungi</taxon>
        <taxon>Fungi incertae sedis</taxon>
        <taxon>Microsporidia</taxon>
        <taxon>Nosematidae</taxon>
        <taxon>Vittaforma</taxon>
    </lineage>
</organism>
<gene>
    <name evidence="2" type="ORF">VICG_01671</name>
</gene>
<feature type="region of interest" description="Disordered" evidence="1">
    <location>
        <begin position="294"/>
        <end position="322"/>
    </location>
</feature>
<dbReference type="RefSeq" id="XP_007605116.1">
    <property type="nucleotide sequence ID" value="XM_007605054.1"/>
</dbReference>
<dbReference type="AlphaFoldDB" id="L2GK90"/>
<dbReference type="VEuPathDB" id="MicrosporidiaDB:VICG_01671"/>
<proteinExistence type="predicted"/>
<dbReference type="HOGENOM" id="CLU_863821_0_0_1"/>
<dbReference type="GeneID" id="19882381"/>
<evidence type="ECO:0000313" key="3">
    <source>
        <dbReference type="Proteomes" id="UP000011082"/>
    </source>
</evidence>
<reference evidence="3" key="1">
    <citation type="submission" date="2011-05" db="EMBL/GenBank/DDBJ databases">
        <title>The genome sequence of Vittaforma corneae strain ATCC 50505.</title>
        <authorList>
            <consortium name="The Broad Institute Genome Sequencing Platform"/>
            <person name="Cuomo C."/>
            <person name="Didier E."/>
            <person name="Bowers L."/>
            <person name="Young S.K."/>
            <person name="Zeng Q."/>
            <person name="Gargeya S."/>
            <person name="Fitzgerald M."/>
            <person name="Haas B."/>
            <person name="Abouelleil A."/>
            <person name="Alvarado L."/>
            <person name="Arachchi H.M."/>
            <person name="Berlin A."/>
            <person name="Chapman S.B."/>
            <person name="Gearin G."/>
            <person name="Goldberg J."/>
            <person name="Griggs A."/>
            <person name="Gujja S."/>
            <person name="Hansen M."/>
            <person name="Heiman D."/>
            <person name="Howarth C."/>
            <person name="Larimer J."/>
            <person name="Lui A."/>
            <person name="MacDonald P.J.P."/>
            <person name="McCowen C."/>
            <person name="Montmayeur A."/>
            <person name="Murphy C."/>
            <person name="Neiman D."/>
            <person name="Pearson M."/>
            <person name="Priest M."/>
            <person name="Roberts A."/>
            <person name="Saif S."/>
            <person name="Shea T."/>
            <person name="Sisk P."/>
            <person name="Stolte C."/>
            <person name="Sykes S."/>
            <person name="Wortman J."/>
            <person name="Nusbaum C."/>
            <person name="Birren B."/>
        </authorList>
    </citation>
    <scope>NUCLEOTIDE SEQUENCE [LARGE SCALE GENOMIC DNA]</scope>
    <source>
        <strain evidence="3">ATCC 50505</strain>
    </source>
</reference>
<dbReference type="Proteomes" id="UP000011082">
    <property type="component" value="Unassembled WGS sequence"/>
</dbReference>
<name>L2GK90_VITCO</name>
<protein>
    <submittedName>
        <fullName evidence="2">Uncharacterized protein</fullName>
    </submittedName>
</protein>
<evidence type="ECO:0000256" key="1">
    <source>
        <dbReference type="SAM" id="MobiDB-lite"/>
    </source>
</evidence>
<evidence type="ECO:0000313" key="2">
    <source>
        <dbReference type="EMBL" id="ELA41298.1"/>
    </source>
</evidence>